<evidence type="ECO:0000313" key="3">
    <source>
        <dbReference type="EMBL" id="TWI78269.1"/>
    </source>
</evidence>
<comment type="caution">
    <text evidence="3">The sequence shown here is derived from an EMBL/GenBank/DDBJ whole genome shotgun (WGS) entry which is preliminary data.</text>
</comment>
<dbReference type="CDD" id="cd16325">
    <property type="entry name" value="LolA"/>
    <property type="match status" value="1"/>
</dbReference>
<organism evidence="3 4">
    <name type="scientific">Lacibacter cauensis</name>
    <dbReference type="NCBI Taxonomy" id="510947"/>
    <lineage>
        <taxon>Bacteria</taxon>
        <taxon>Pseudomonadati</taxon>
        <taxon>Bacteroidota</taxon>
        <taxon>Chitinophagia</taxon>
        <taxon>Chitinophagales</taxon>
        <taxon>Chitinophagaceae</taxon>
        <taxon>Lacibacter</taxon>
    </lineage>
</organism>
<gene>
    <name evidence="3" type="ORF">IQ13_3951</name>
</gene>
<dbReference type="InterPro" id="IPR004564">
    <property type="entry name" value="OM_lipoprot_carrier_LolA-like"/>
</dbReference>
<feature type="signal peptide" evidence="2">
    <location>
        <begin position="1"/>
        <end position="17"/>
    </location>
</feature>
<dbReference type="Gene3D" id="2.50.20.10">
    <property type="entry name" value="Lipoprotein localisation LolA/LolB/LppX"/>
    <property type="match status" value="1"/>
</dbReference>
<dbReference type="Pfam" id="PF03548">
    <property type="entry name" value="LolA"/>
    <property type="match status" value="1"/>
</dbReference>
<reference evidence="3 4" key="1">
    <citation type="journal article" date="2015" name="Stand. Genomic Sci.">
        <title>Genomic Encyclopedia of Bacterial and Archaeal Type Strains, Phase III: the genomes of soil and plant-associated and newly described type strains.</title>
        <authorList>
            <person name="Whitman W.B."/>
            <person name="Woyke T."/>
            <person name="Klenk H.P."/>
            <person name="Zhou Y."/>
            <person name="Lilburn T.G."/>
            <person name="Beck B.J."/>
            <person name="De Vos P."/>
            <person name="Vandamme P."/>
            <person name="Eisen J.A."/>
            <person name="Garrity G."/>
            <person name="Hugenholtz P."/>
            <person name="Kyrpides N.C."/>
        </authorList>
    </citation>
    <scope>NUCLEOTIDE SEQUENCE [LARGE SCALE GENOMIC DNA]</scope>
    <source>
        <strain evidence="3 4">CGMCC 1.7271</strain>
    </source>
</reference>
<protein>
    <submittedName>
        <fullName evidence="3">Outer membrane lipoprotein-sorting protein</fullName>
    </submittedName>
</protein>
<evidence type="ECO:0000313" key="4">
    <source>
        <dbReference type="Proteomes" id="UP000316167"/>
    </source>
</evidence>
<evidence type="ECO:0000256" key="1">
    <source>
        <dbReference type="ARBA" id="ARBA00022729"/>
    </source>
</evidence>
<dbReference type="OrthoDB" id="9810685at2"/>
<proteinExistence type="predicted"/>
<dbReference type="AlphaFoldDB" id="A0A562SAD7"/>
<keyword evidence="4" id="KW-1185">Reference proteome</keyword>
<accession>A0A562SAD7</accession>
<dbReference type="InterPro" id="IPR029046">
    <property type="entry name" value="LolA/LolB/LppX"/>
</dbReference>
<keyword evidence="1 2" id="KW-0732">Signal</keyword>
<dbReference type="EMBL" id="VLLE01000007">
    <property type="protein sequence ID" value="TWI78269.1"/>
    <property type="molecule type" value="Genomic_DNA"/>
</dbReference>
<sequence>MKTIVTFLISALITVAAVGQTQSLGKSDPAAKKILDAVSAKFKTYKAVQATFTFKSEDGKGKVLGVKKGTLYTKGNKYRVTITGGQDIFCDGVTVSTYDKTANEVTISKFEASANSITPQKLFTNFYDKDFLYKLNGEKKEAGKTLQEIELTPVDKSKSFFKVLVWVDKATQTIYSTRVMEKSGNKYTYTVGTLNGNANITDAQFVFNKAKYPGVEVVDLR</sequence>
<dbReference type="PANTHER" id="PTHR35869">
    <property type="entry name" value="OUTER-MEMBRANE LIPOPROTEIN CARRIER PROTEIN"/>
    <property type="match status" value="1"/>
</dbReference>
<keyword evidence="3" id="KW-0449">Lipoprotein</keyword>
<dbReference type="PANTHER" id="PTHR35869:SF1">
    <property type="entry name" value="OUTER-MEMBRANE LIPOPROTEIN CARRIER PROTEIN"/>
    <property type="match status" value="1"/>
</dbReference>
<dbReference type="Proteomes" id="UP000316167">
    <property type="component" value="Unassembled WGS sequence"/>
</dbReference>
<feature type="chain" id="PRO_5021934281" evidence="2">
    <location>
        <begin position="18"/>
        <end position="221"/>
    </location>
</feature>
<dbReference type="SUPFAM" id="SSF89392">
    <property type="entry name" value="Prokaryotic lipoproteins and lipoprotein localization factors"/>
    <property type="match status" value="1"/>
</dbReference>
<dbReference type="RefSeq" id="WP_144888423.1">
    <property type="nucleotide sequence ID" value="NZ_VLLE01000007.1"/>
</dbReference>
<evidence type="ECO:0000256" key="2">
    <source>
        <dbReference type="SAM" id="SignalP"/>
    </source>
</evidence>
<name>A0A562SAD7_9BACT</name>